<dbReference type="PANTHER" id="PTHR30290">
    <property type="entry name" value="PERIPLASMIC BINDING COMPONENT OF ABC TRANSPORTER"/>
    <property type="match status" value="1"/>
</dbReference>
<dbReference type="Gene3D" id="3.40.190.10">
    <property type="entry name" value="Periplasmic binding protein-like II"/>
    <property type="match status" value="1"/>
</dbReference>
<feature type="domain" description="Solute-binding protein family 5" evidence="2">
    <location>
        <begin position="120"/>
        <end position="511"/>
    </location>
</feature>
<dbReference type="PROSITE" id="PS51257">
    <property type="entry name" value="PROKAR_LIPOPROTEIN"/>
    <property type="match status" value="1"/>
</dbReference>
<dbReference type="GO" id="GO:1904680">
    <property type="term" value="F:peptide transmembrane transporter activity"/>
    <property type="evidence" value="ECO:0007669"/>
    <property type="project" value="TreeGrafter"/>
</dbReference>
<comment type="caution">
    <text evidence="3">The sequence shown here is derived from an EMBL/GenBank/DDBJ whole genome shotgun (WGS) entry which is preliminary data.</text>
</comment>
<dbReference type="Proteomes" id="UP000028058">
    <property type="component" value="Unassembled WGS sequence"/>
</dbReference>
<dbReference type="AlphaFoldDB" id="A0A420V5Z4"/>
<dbReference type="EMBL" id="JNAD02000003">
    <property type="protein sequence ID" value="RKM97091.1"/>
    <property type="molecule type" value="Genomic_DNA"/>
</dbReference>
<proteinExistence type="predicted"/>
<evidence type="ECO:0000313" key="3">
    <source>
        <dbReference type="EMBL" id="RKM97091.1"/>
    </source>
</evidence>
<organism evidence="3 4">
    <name type="scientific">Streptomyces xinghaiensis</name>
    <dbReference type="NCBI Taxonomy" id="1038928"/>
    <lineage>
        <taxon>Bacteria</taxon>
        <taxon>Bacillati</taxon>
        <taxon>Actinomycetota</taxon>
        <taxon>Actinomycetes</taxon>
        <taxon>Kitasatosporales</taxon>
        <taxon>Streptomycetaceae</taxon>
        <taxon>Streptomyces</taxon>
    </lineage>
</organism>
<protein>
    <submittedName>
        <fullName evidence="3">ABC transporter substrate-binding protein</fullName>
    </submittedName>
</protein>
<dbReference type="PIRSF" id="PIRSF002741">
    <property type="entry name" value="MppA"/>
    <property type="match status" value="1"/>
</dbReference>
<dbReference type="InterPro" id="IPR000914">
    <property type="entry name" value="SBP_5_dom"/>
</dbReference>
<evidence type="ECO:0000259" key="2">
    <source>
        <dbReference type="Pfam" id="PF00496"/>
    </source>
</evidence>
<keyword evidence="4" id="KW-1185">Reference proteome</keyword>
<reference evidence="3 4" key="1">
    <citation type="journal article" date="2014" name="Genome Announc.">
        <title>Draft Genome Sequence of Streptomyces fradiae ATCC 19609, a Strain Highly Sensitive to Antibiotics.</title>
        <authorList>
            <person name="Bekker O.B."/>
            <person name="Klimina K.M."/>
            <person name="Vatlin A.A."/>
            <person name="Zakharevich N.V."/>
            <person name="Kasianov A.S."/>
            <person name="Danilenko V.N."/>
        </authorList>
    </citation>
    <scope>NUCLEOTIDE SEQUENCE [LARGE SCALE GENOMIC DNA]</scope>
    <source>
        <strain evidence="3 4">ATCC 19609</strain>
    </source>
</reference>
<keyword evidence="1" id="KW-0732">Signal</keyword>
<dbReference type="OrthoDB" id="5240629at2"/>
<name>A0A420V5Z4_9ACTN</name>
<accession>A0A420V5Z4</accession>
<sequence>MSRIRARGGRAAVVALAAGALLLSGCSEGGGGGGGDDGNGKDKGATAQAPVPFADATASTGPAEPIAGAEPGGTIRVLARDSFAHLDPAQIYVSDEGKLAALIHRRLTTVKMDNKGDYSVVGDLATDSGTRSDDGKTWTYTLKDGIRFEDGSPITSRDVRHSFERLFADFVTEGPTFVQSWMADDPEYRDLLPGGPYEGDHLPDSVLETPDDKTVVFRFEKPQNDLPYALGMPGYAVVSAEKDTKEKYDKDPLASGPYKIQSFKPGKSMTLVRNAAWDPDTDASRHQYPEKFEITFNHQYEDSSKRILSDTGENQRATSFNNSVDASTIPQVLRDEEAKKRTISGYQSYVAMYAINMDRIKDHRVRQAIAHALPLRAILAPYGGSAGGELAGGVISPLLPGYEKGYDPFGKLAKPNGDPEKARALLKQAGKEDMKLVFAFRNDNESQQEAVAVADALREAGFDVQRKELPTDTYYDRVGKVDNGYDLYRNNWGHDWVSSSTVIPPLFDGRKIADGSANYAHVNDKKINAEIDRISAIADPEKAAEEWFGLGKYIVEEVTPVVPAYYYKQMQISGSKIGGAVYNNDLSGLDPNKLYLKQ</sequence>
<dbReference type="SUPFAM" id="SSF53850">
    <property type="entry name" value="Periplasmic binding protein-like II"/>
    <property type="match status" value="1"/>
</dbReference>
<dbReference type="InterPro" id="IPR039424">
    <property type="entry name" value="SBP_5"/>
</dbReference>
<dbReference type="Pfam" id="PF00496">
    <property type="entry name" value="SBP_bac_5"/>
    <property type="match status" value="1"/>
</dbReference>
<gene>
    <name evidence="3" type="ORF">SFRA_007500</name>
</gene>
<evidence type="ECO:0000256" key="1">
    <source>
        <dbReference type="SAM" id="SignalP"/>
    </source>
</evidence>
<dbReference type="PANTHER" id="PTHR30290:SF83">
    <property type="entry name" value="ABC TRANSPORTER SUBSTRATE-BINDING PROTEIN"/>
    <property type="match status" value="1"/>
</dbReference>
<evidence type="ECO:0000313" key="4">
    <source>
        <dbReference type="Proteomes" id="UP000028058"/>
    </source>
</evidence>
<feature type="signal peptide" evidence="1">
    <location>
        <begin position="1"/>
        <end position="29"/>
    </location>
</feature>
<dbReference type="RefSeq" id="WP_043465827.1">
    <property type="nucleotide sequence ID" value="NZ_CP134822.1"/>
</dbReference>
<dbReference type="GO" id="GO:0015833">
    <property type="term" value="P:peptide transport"/>
    <property type="evidence" value="ECO:0007669"/>
    <property type="project" value="TreeGrafter"/>
</dbReference>
<dbReference type="GO" id="GO:0043190">
    <property type="term" value="C:ATP-binding cassette (ABC) transporter complex"/>
    <property type="evidence" value="ECO:0007669"/>
    <property type="project" value="InterPro"/>
</dbReference>
<dbReference type="Gene3D" id="3.10.105.10">
    <property type="entry name" value="Dipeptide-binding Protein, Domain 3"/>
    <property type="match status" value="1"/>
</dbReference>
<feature type="chain" id="PRO_5043190196" evidence="1">
    <location>
        <begin position="30"/>
        <end position="598"/>
    </location>
</feature>
<dbReference type="InterPro" id="IPR030678">
    <property type="entry name" value="Peptide/Ni-bd"/>
</dbReference>
<dbReference type="CDD" id="cd08506">
    <property type="entry name" value="PBP2_clavulanate_OppA2"/>
    <property type="match status" value="1"/>
</dbReference>
<dbReference type="GO" id="GO:0042597">
    <property type="term" value="C:periplasmic space"/>
    <property type="evidence" value="ECO:0007669"/>
    <property type="project" value="UniProtKB-ARBA"/>
</dbReference>